<dbReference type="AlphaFoldDB" id="A0A4Y7I7Z4"/>
<evidence type="ECO:0000313" key="2">
    <source>
        <dbReference type="Proteomes" id="UP000316621"/>
    </source>
</evidence>
<reference evidence="1 2" key="1">
    <citation type="journal article" date="2018" name="Science">
        <title>The opium poppy genome and morphinan production.</title>
        <authorList>
            <person name="Guo L."/>
            <person name="Winzer T."/>
            <person name="Yang X."/>
            <person name="Li Y."/>
            <person name="Ning Z."/>
            <person name="He Z."/>
            <person name="Teodor R."/>
            <person name="Lu Y."/>
            <person name="Bowser T.A."/>
            <person name="Graham I.A."/>
            <person name="Ye K."/>
        </authorList>
    </citation>
    <scope>NUCLEOTIDE SEQUENCE [LARGE SCALE GENOMIC DNA]</scope>
    <source>
        <strain evidence="2">cv. HN1</strain>
        <tissue evidence="1">Leaves</tissue>
    </source>
</reference>
<sequence>MDDTSVVLRCRLGEPYEWFDPYQMVNVEAEVPGLGITHMQPYVPTLVRIPEPSSASYGQIYCGYPWFELHTEIGMFELHTEIDFLHPVPRSFILVFDVPPHNLVGSFVSLTSFWFK</sequence>
<organism evidence="1 2">
    <name type="scientific">Papaver somniferum</name>
    <name type="common">Opium poppy</name>
    <dbReference type="NCBI Taxonomy" id="3469"/>
    <lineage>
        <taxon>Eukaryota</taxon>
        <taxon>Viridiplantae</taxon>
        <taxon>Streptophyta</taxon>
        <taxon>Embryophyta</taxon>
        <taxon>Tracheophyta</taxon>
        <taxon>Spermatophyta</taxon>
        <taxon>Magnoliopsida</taxon>
        <taxon>Ranunculales</taxon>
        <taxon>Papaveraceae</taxon>
        <taxon>Papaveroideae</taxon>
        <taxon>Papaver</taxon>
    </lineage>
</organism>
<keyword evidence="2" id="KW-1185">Reference proteome</keyword>
<dbReference type="Proteomes" id="UP000316621">
    <property type="component" value="Chromosome 1"/>
</dbReference>
<gene>
    <name evidence="1" type="ORF">C5167_037881</name>
</gene>
<protein>
    <submittedName>
        <fullName evidence="1">Uncharacterized protein</fullName>
    </submittedName>
</protein>
<proteinExistence type="predicted"/>
<name>A0A4Y7I7Z4_PAPSO</name>
<accession>A0A4Y7I7Z4</accession>
<evidence type="ECO:0000313" key="1">
    <source>
        <dbReference type="EMBL" id="RZC44924.1"/>
    </source>
</evidence>
<dbReference type="EMBL" id="CM010715">
    <property type="protein sequence ID" value="RZC44924.1"/>
    <property type="molecule type" value="Genomic_DNA"/>
</dbReference>
<dbReference type="Gramene" id="RZC44924">
    <property type="protein sequence ID" value="RZC44924"/>
    <property type="gene ID" value="C5167_037881"/>
</dbReference>